<evidence type="ECO:0000256" key="6">
    <source>
        <dbReference type="ARBA" id="ARBA00023295"/>
    </source>
</evidence>
<evidence type="ECO:0000313" key="8">
    <source>
        <dbReference type="EMBL" id="WZN67226.1"/>
    </source>
</evidence>
<feature type="region of interest" description="Disordered" evidence="7">
    <location>
        <begin position="1"/>
        <end position="24"/>
    </location>
</feature>
<keyword evidence="3" id="KW-0929">Antimicrobial</keyword>
<evidence type="ECO:0000256" key="5">
    <source>
        <dbReference type="ARBA" id="ARBA00022801"/>
    </source>
</evidence>
<organism evidence="8 9">
    <name type="scientific">Chloropicon roscoffensis</name>
    <dbReference type="NCBI Taxonomy" id="1461544"/>
    <lineage>
        <taxon>Eukaryota</taxon>
        <taxon>Viridiplantae</taxon>
        <taxon>Chlorophyta</taxon>
        <taxon>Chloropicophyceae</taxon>
        <taxon>Chloropicales</taxon>
        <taxon>Chloropicaceae</taxon>
        <taxon>Chloropicon</taxon>
    </lineage>
</organism>
<evidence type="ECO:0000256" key="2">
    <source>
        <dbReference type="ARBA" id="ARBA00012732"/>
    </source>
</evidence>
<evidence type="ECO:0000313" key="9">
    <source>
        <dbReference type="Proteomes" id="UP001472866"/>
    </source>
</evidence>
<name>A0AAX4PM37_9CHLO</name>
<dbReference type="PANTHER" id="PTHR11195">
    <property type="entry name" value="DESTABILASE-RELATED"/>
    <property type="match status" value="1"/>
</dbReference>
<keyword evidence="6" id="KW-0326">Glycosidase</keyword>
<evidence type="ECO:0000256" key="4">
    <source>
        <dbReference type="ARBA" id="ARBA00022638"/>
    </source>
</evidence>
<dbReference type="InterPro" id="IPR008597">
    <property type="entry name" value="Invert_lysozyme"/>
</dbReference>
<dbReference type="PROSITE" id="PS51909">
    <property type="entry name" value="LYSOZYME_I"/>
    <property type="match status" value="1"/>
</dbReference>
<evidence type="ECO:0000256" key="3">
    <source>
        <dbReference type="ARBA" id="ARBA00022529"/>
    </source>
</evidence>
<dbReference type="Proteomes" id="UP001472866">
    <property type="component" value="Chromosome 18"/>
</dbReference>
<dbReference type="AlphaFoldDB" id="A0AAX4PM37"/>
<dbReference type="EC" id="3.2.1.17" evidence="2"/>
<protein>
    <recommendedName>
        <fullName evidence="2">lysozyme</fullName>
        <ecNumber evidence="2">3.2.1.17</ecNumber>
    </recommendedName>
</protein>
<dbReference type="GO" id="GO:0003796">
    <property type="term" value="F:lysozyme activity"/>
    <property type="evidence" value="ECO:0007669"/>
    <property type="project" value="UniProtKB-EC"/>
</dbReference>
<feature type="compositionally biased region" description="Low complexity" evidence="7">
    <location>
        <begin position="12"/>
        <end position="23"/>
    </location>
</feature>
<evidence type="ECO:0000256" key="7">
    <source>
        <dbReference type="SAM" id="MobiDB-lite"/>
    </source>
</evidence>
<sequence length="215" mass="23302">MEDGSRSAALASESPTSVSSSSSKAIRLPLRGITAGETTATTKQNQAKFWHGSFRVLGGAESKRERVLPLLRALRKVETSNCPLPAPAGDEGKSVGPLQIGFAYHQDAWDLPKDGCRDTWHTKCQGLEYSEQTCLRYWARWCPWALQFNDLEALARAHNGGPRFHRALKTGRYWRKVRGALGVEGGEKGGYAGGANPPPEGPATAITVPLLALSF</sequence>
<keyword evidence="5" id="KW-0378">Hydrolase</keyword>
<keyword evidence="9" id="KW-1185">Reference proteome</keyword>
<comment type="catalytic activity">
    <reaction evidence="1">
        <text>Hydrolysis of (1-&gt;4)-beta-linkages between N-acetylmuramic acid and N-acetyl-D-glucosamine residues in a peptidoglycan and between N-acetyl-D-glucosamine residues in chitodextrins.</text>
        <dbReference type="EC" id="3.2.1.17"/>
    </reaction>
</comment>
<reference evidence="8 9" key="1">
    <citation type="submission" date="2024-03" db="EMBL/GenBank/DDBJ databases">
        <title>Complete genome sequence of the green alga Chloropicon roscoffensis RCC1871.</title>
        <authorList>
            <person name="Lemieux C."/>
            <person name="Pombert J.-F."/>
            <person name="Otis C."/>
            <person name="Turmel M."/>
        </authorList>
    </citation>
    <scope>NUCLEOTIDE SEQUENCE [LARGE SCALE GENOMIC DNA]</scope>
    <source>
        <strain evidence="8 9">RCC1871</strain>
    </source>
</reference>
<accession>A0AAX4PM37</accession>
<dbReference type="PANTHER" id="PTHR11195:SF20">
    <property type="entry name" value="LYSOZYME"/>
    <property type="match status" value="1"/>
</dbReference>
<keyword evidence="4" id="KW-0081">Bacteriolytic enzyme</keyword>
<dbReference type="GO" id="GO:0031640">
    <property type="term" value="P:killing of cells of another organism"/>
    <property type="evidence" value="ECO:0007669"/>
    <property type="project" value="UniProtKB-KW"/>
</dbReference>
<dbReference type="Gene3D" id="1.10.530.10">
    <property type="match status" value="1"/>
</dbReference>
<dbReference type="EMBL" id="CP151518">
    <property type="protein sequence ID" value="WZN67226.1"/>
    <property type="molecule type" value="Genomic_DNA"/>
</dbReference>
<gene>
    <name evidence="8" type="ORF">HKI87_18g87990</name>
</gene>
<evidence type="ECO:0000256" key="1">
    <source>
        <dbReference type="ARBA" id="ARBA00000632"/>
    </source>
</evidence>
<dbReference type="GO" id="GO:0042742">
    <property type="term" value="P:defense response to bacterium"/>
    <property type="evidence" value="ECO:0007669"/>
    <property type="project" value="UniProtKB-KW"/>
</dbReference>
<proteinExistence type="predicted"/>